<protein>
    <submittedName>
        <fullName evidence="2">Uncharacterized protein</fullName>
    </submittedName>
</protein>
<comment type="caution">
    <text evidence="2">The sequence shown here is derived from an EMBL/GenBank/DDBJ whole genome shotgun (WGS) entry which is preliminary data.</text>
</comment>
<sequence length="234" mass="26019">MATSSRPNAGERSHVGDGLNAEGNNHEETMCYEDGDKEQKTEKKPKKSSVTPEDAGSVKSDGKKSPVGTNHPYTQCQIDSFTSRVLAMERSLENSEKSDSDRPAGQQQKGEQGRVRSPSVPNTLTLGVPEGYGEGVSPSGSRRPLSPLLEIRRPHCTLNCENCKTILEEQFRHRIIENVKNGQKPSFRPIVDDLYREDPSSREVISLMKRCWGEEPADRPDFTALKSHISKLNK</sequence>
<evidence type="ECO:0000313" key="2">
    <source>
        <dbReference type="EMBL" id="KAL0269377.1"/>
    </source>
</evidence>
<reference evidence="2" key="1">
    <citation type="journal article" date="2024" name="Gigascience">
        <title>Chromosome-level genome of the poultry shaft louse Menopon gallinae provides insight into the host-switching and adaptive evolution of parasitic lice.</title>
        <authorList>
            <person name="Xu Y."/>
            <person name="Ma L."/>
            <person name="Liu S."/>
            <person name="Liang Y."/>
            <person name="Liu Q."/>
            <person name="He Z."/>
            <person name="Tian L."/>
            <person name="Duan Y."/>
            <person name="Cai W."/>
            <person name="Li H."/>
            <person name="Song F."/>
        </authorList>
    </citation>
    <scope>NUCLEOTIDE SEQUENCE</scope>
    <source>
        <strain evidence="2">Cailab_2023a</strain>
    </source>
</reference>
<organism evidence="2">
    <name type="scientific">Menopon gallinae</name>
    <name type="common">poultry shaft louse</name>
    <dbReference type="NCBI Taxonomy" id="328185"/>
    <lineage>
        <taxon>Eukaryota</taxon>
        <taxon>Metazoa</taxon>
        <taxon>Ecdysozoa</taxon>
        <taxon>Arthropoda</taxon>
        <taxon>Hexapoda</taxon>
        <taxon>Insecta</taxon>
        <taxon>Pterygota</taxon>
        <taxon>Neoptera</taxon>
        <taxon>Paraneoptera</taxon>
        <taxon>Psocodea</taxon>
        <taxon>Troctomorpha</taxon>
        <taxon>Phthiraptera</taxon>
        <taxon>Amblycera</taxon>
        <taxon>Menoponidae</taxon>
        <taxon>Menopon</taxon>
    </lineage>
</organism>
<evidence type="ECO:0000256" key="1">
    <source>
        <dbReference type="SAM" id="MobiDB-lite"/>
    </source>
</evidence>
<accession>A0AAW2HIK1</accession>
<dbReference type="Gene3D" id="1.10.510.10">
    <property type="entry name" value="Transferase(Phosphotransferase) domain 1"/>
    <property type="match status" value="1"/>
</dbReference>
<dbReference type="InterPro" id="IPR011009">
    <property type="entry name" value="Kinase-like_dom_sf"/>
</dbReference>
<gene>
    <name evidence="2" type="ORF">PYX00_007132</name>
</gene>
<dbReference type="AlphaFoldDB" id="A0AAW2HIK1"/>
<feature type="region of interest" description="Disordered" evidence="1">
    <location>
        <begin position="1"/>
        <end position="146"/>
    </location>
</feature>
<feature type="compositionally biased region" description="Polar residues" evidence="1">
    <location>
        <begin position="67"/>
        <end position="83"/>
    </location>
</feature>
<name>A0AAW2HIK1_9NEOP</name>
<proteinExistence type="predicted"/>
<feature type="compositionally biased region" description="Low complexity" evidence="1">
    <location>
        <begin position="137"/>
        <end position="146"/>
    </location>
</feature>
<dbReference type="EMBL" id="JARGDH010000004">
    <property type="protein sequence ID" value="KAL0269377.1"/>
    <property type="molecule type" value="Genomic_DNA"/>
</dbReference>
<feature type="compositionally biased region" description="Basic and acidic residues" evidence="1">
    <location>
        <begin position="90"/>
        <end position="102"/>
    </location>
</feature>
<dbReference type="SUPFAM" id="SSF56112">
    <property type="entry name" value="Protein kinase-like (PK-like)"/>
    <property type="match status" value="1"/>
</dbReference>